<dbReference type="EMBL" id="OZ035833">
    <property type="protein sequence ID" value="CAL1573305.1"/>
    <property type="molecule type" value="Genomic_DNA"/>
</dbReference>
<organism evidence="2 3">
    <name type="scientific">Knipowitschia caucasica</name>
    <name type="common">Caucasian dwarf goby</name>
    <name type="synonym">Pomatoschistus caucasicus</name>
    <dbReference type="NCBI Taxonomy" id="637954"/>
    <lineage>
        <taxon>Eukaryota</taxon>
        <taxon>Metazoa</taxon>
        <taxon>Chordata</taxon>
        <taxon>Craniata</taxon>
        <taxon>Vertebrata</taxon>
        <taxon>Euteleostomi</taxon>
        <taxon>Actinopterygii</taxon>
        <taxon>Neopterygii</taxon>
        <taxon>Teleostei</taxon>
        <taxon>Neoteleostei</taxon>
        <taxon>Acanthomorphata</taxon>
        <taxon>Gobiaria</taxon>
        <taxon>Gobiiformes</taxon>
        <taxon>Gobioidei</taxon>
        <taxon>Gobiidae</taxon>
        <taxon>Gobiinae</taxon>
        <taxon>Knipowitschia</taxon>
    </lineage>
</organism>
<gene>
    <name evidence="2" type="ORF">KC01_LOCUS5235</name>
</gene>
<accession>A0AAV2J7H3</accession>
<protein>
    <submittedName>
        <fullName evidence="2">Uncharacterized protein</fullName>
    </submittedName>
</protein>
<reference evidence="2 3" key="1">
    <citation type="submission" date="2024-04" db="EMBL/GenBank/DDBJ databases">
        <authorList>
            <person name="Waldvogel A.-M."/>
            <person name="Schoenle A."/>
        </authorList>
    </citation>
    <scope>NUCLEOTIDE SEQUENCE [LARGE SCALE GENOMIC DNA]</scope>
</reference>
<sequence>MHMRTNCRSHRQGLCLKMVQPFGPLHCSTNQKLQQSLREERRRSHQLHQQLRDQKTITEELVQLYLHREDELNLKCQESVALPQEQIAKESFLQESRDREVRVDQRIRQMCRQLSEKEPPQTQLQDDVTLLKQAVNQLHQQLRDQKTITEELVQLYLQREEELNLKCQESVEGAADPTLGDTVLEQLERKVRFKDLQGLEKRVQALQQELISKEGFLQESRDREVRVDQRFREMCQQLCEKENSQTQLQNNVTSLKQAVNQLHLHLKDQQDQCQQNEARLKDQYEQNEARLKDKYEQNEARLKDKYEQNEARLRDECQQIDARLKKKEEYIRLLKRDMTERENLFRSQFLLHNKKVEKQRVECGDPRVQLQQEQQLTLNLKGELHGLREAERSEQHKTPRLLLKWLHGGDCSAASLTHSVSVAVKPLP</sequence>
<dbReference type="Proteomes" id="UP001497482">
    <property type="component" value="Chromosome 11"/>
</dbReference>
<evidence type="ECO:0000313" key="3">
    <source>
        <dbReference type="Proteomes" id="UP001497482"/>
    </source>
</evidence>
<evidence type="ECO:0000256" key="1">
    <source>
        <dbReference type="SAM" id="Coils"/>
    </source>
</evidence>
<evidence type="ECO:0000313" key="2">
    <source>
        <dbReference type="EMBL" id="CAL1573305.1"/>
    </source>
</evidence>
<name>A0AAV2J7H3_KNICA</name>
<proteinExistence type="predicted"/>
<dbReference type="AlphaFoldDB" id="A0AAV2J7H3"/>
<keyword evidence="1" id="KW-0175">Coiled coil</keyword>
<feature type="coiled-coil region" evidence="1">
    <location>
        <begin position="266"/>
        <end position="323"/>
    </location>
</feature>
<keyword evidence="3" id="KW-1185">Reference proteome</keyword>